<evidence type="ECO:0000256" key="1">
    <source>
        <dbReference type="ARBA" id="ARBA00004418"/>
    </source>
</evidence>
<dbReference type="RefSeq" id="WP_127728956.1">
    <property type="nucleotide sequence ID" value="NZ_AP019534.1"/>
</dbReference>
<dbReference type="GO" id="GO:0030288">
    <property type="term" value="C:outer membrane-bounded periplasmic space"/>
    <property type="evidence" value="ECO:0007669"/>
    <property type="project" value="InterPro"/>
</dbReference>
<keyword evidence="3 7" id="KW-0732">Signal</keyword>
<dbReference type="EMBL" id="AP019534">
    <property type="protein sequence ID" value="BBI97891.1"/>
    <property type="molecule type" value="Genomic_DNA"/>
</dbReference>
<evidence type="ECO:0000256" key="4">
    <source>
        <dbReference type="ARBA" id="ARBA00022764"/>
    </source>
</evidence>
<accession>A0A455VXD8</accession>
<keyword evidence="6" id="KW-0393">Immunoglobulin domain</keyword>
<dbReference type="Pfam" id="PF02753">
    <property type="entry name" value="PapD_C"/>
    <property type="match status" value="1"/>
</dbReference>
<dbReference type="PANTHER" id="PTHR30251:SF9">
    <property type="entry name" value="CHAPERONE PROTEIN CAF1M"/>
    <property type="match status" value="1"/>
</dbReference>
<keyword evidence="5" id="KW-0143">Chaperone</keyword>
<comment type="subcellular location">
    <subcellularLocation>
        <location evidence="1">Periplasm</location>
    </subcellularLocation>
</comment>
<sequence>MKNTHITRAPLFLALIFVMPSASSAEPQTKLEQKTTTYSVGLSATRLIYTPGSTGVSVTINNPNDFPVLAQSEVSPDDGGSRVPFSVTPPLFRLDAGQQSRVRIIMTGDSSPKDRESLNWFCVTGIPPEKGDAWDERKDAKNGSATLDVKVKLRQCIKLFTRPAGLSSTPEAASSELTWYRDAKGVRAMNNSPYFINLKTISVGGKSIDAPDYIAPFSSRIYTVSGGTGPASELKYVVINDLGGDSAQVTARIQ</sequence>
<feature type="domain" description="Pili assembly chaperone C-terminal" evidence="9">
    <location>
        <begin position="190"/>
        <end position="245"/>
    </location>
</feature>
<evidence type="ECO:0000259" key="9">
    <source>
        <dbReference type="Pfam" id="PF02753"/>
    </source>
</evidence>
<dbReference type="GO" id="GO:0071555">
    <property type="term" value="P:cell wall organization"/>
    <property type="evidence" value="ECO:0007669"/>
    <property type="project" value="InterPro"/>
</dbReference>
<evidence type="ECO:0000259" key="8">
    <source>
        <dbReference type="Pfam" id="PF00345"/>
    </source>
</evidence>
<proteinExistence type="inferred from homology"/>
<organism evidence="10">
    <name type="scientific">Enterobacter asburiae</name>
    <dbReference type="NCBI Taxonomy" id="61645"/>
    <lineage>
        <taxon>Bacteria</taxon>
        <taxon>Pseudomonadati</taxon>
        <taxon>Pseudomonadota</taxon>
        <taxon>Gammaproteobacteria</taxon>
        <taxon>Enterobacterales</taxon>
        <taxon>Enterobacteriaceae</taxon>
        <taxon>Enterobacter</taxon>
        <taxon>Enterobacter cloacae complex</taxon>
    </lineage>
</organism>
<keyword evidence="4" id="KW-0574">Periplasm</keyword>
<dbReference type="AlphaFoldDB" id="A0A455VXD8"/>
<dbReference type="InterPro" id="IPR013783">
    <property type="entry name" value="Ig-like_fold"/>
</dbReference>
<reference evidence="10" key="1">
    <citation type="submission" date="2019-03" db="EMBL/GenBank/DDBJ databases">
        <title>Complete genome sequences of Enterobacter asburiae str. MRY18-106 isolated from a patient in Japan.</title>
        <authorList>
            <person name="Sekizuka T."/>
            <person name="Matsui M."/>
            <person name="Takara T."/>
            <person name="Uechi A."/>
            <person name="Harakuni M."/>
            <person name="Kimura T."/>
            <person name="Suzuki S."/>
            <person name="Kuroda M."/>
        </authorList>
    </citation>
    <scope>NUCLEOTIDE SEQUENCE</scope>
    <source>
        <strain evidence="10">MRY18-106</strain>
        <plasmid evidence="10">pMRY18-106EAS_1</plasmid>
    </source>
</reference>
<dbReference type="Gene3D" id="2.60.40.10">
    <property type="entry name" value="Immunoglobulins"/>
    <property type="match status" value="2"/>
</dbReference>
<dbReference type="PRINTS" id="PR00969">
    <property type="entry name" value="CHAPERONPILI"/>
</dbReference>
<dbReference type="InterPro" id="IPR016147">
    <property type="entry name" value="Pili_assmbl_chaperone_N"/>
</dbReference>
<feature type="signal peptide" evidence="7">
    <location>
        <begin position="1"/>
        <end position="24"/>
    </location>
</feature>
<evidence type="ECO:0000256" key="6">
    <source>
        <dbReference type="ARBA" id="ARBA00023319"/>
    </source>
</evidence>
<dbReference type="InterPro" id="IPR050643">
    <property type="entry name" value="Periplasmic_pilus_chap"/>
</dbReference>
<comment type="similarity">
    <text evidence="2">Belongs to the periplasmic pilus chaperone family.</text>
</comment>
<evidence type="ECO:0000256" key="7">
    <source>
        <dbReference type="SAM" id="SignalP"/>
    </source>
</evidence>
<evidence type="ECO:0000256" key="3">
    <source>
        <dbReference type="ARBA" id="ARBA00022729"/>
    </source>
</evidence>
<dbReference type="InterPro" id="IPR036316">
    <property type="entry name" value="Pili_assmbl_chap_C_dom_sf"/>
</dbReference>
<dbReference type="SUPFAM" id="SSF49584">
    <property type="entry name" value="Periplasmic chaperone C-domain"/>
    <property type="match status" value="1"/>
</dbReference>
<dbReference type="Pfam" id="PF00345">
    <property type="entry name" value="PapD_N"/>
    <property type="match status" value="1"/>
</dbReference>
<dbReference type="SUPFAM" id="SSF49354">
    <property type="entry name" value="PapD-like"/>
    <property type="match status" value="1"/>
</dbReference>
<gene>
    <name evidence="10" type="primary">caf1M</name>
    <name evidence="10" type="ORF">MRY18106EAS_P0700</name>
    <name evidence="11" type="ORF">MRY18106EAS_P0910</name>
</gene>
<feature type="domain" description="Pili assembly chaperone N-terminal" evidence="8">
    <location>
        <begin position="40"/>
        <end position="166"/>
    </location>
</feature>
<geneLocation type="plasmid" evidence="10">
    <name>pMRY18-106EAS_1</name>
</geneLocation>
<name>A0A455VXD8_ENTAS</name>
<dbReference type="InterPro" id="IPR008962">
    <property type="entry name" value="PapD-like_sf"/>
</dbReference>
<evidence type="ECO:0000313" key="11">
    <source>
        <dbReference type="EMBL" id="BBI97891.1"/>
    </source>
</evidence>
<feature type="chain" id="PRO_5036354709" evidence="7">
    <location>
        <begin position="25"/>
        <end position="254"/>
    </location>
</feature>
<dbReference type="EMBL" id="AP019534">
    <property type="protein sequence ID" value="BBI97874.1"/>
    <property type="molecule type" value="Genomic_DNA"/>
</dbReference>
<evidence type="ECO:0000256" key="2">
    <source>
        <dbReference type="ARBA" id="ARBA00007399"/>
    </source>
</evidence>
<evidence type="ECO:0000313" key="10">
    <source>
        <dbReference type="EMBL" id="BBI97874.1"/>
    </source>
</evidence>
<dbReference type="InterPro" id="IPR016148">
    <property type="entry name" value="Pili_assmbl_chaperone_C"/>
</dbReference>
<dbReference type="InterPro" id="IPR001829">
    <property type="entry name" value="Pili_assmbl_chaperone_bac"/>
</dbReference>
<protein>
    <submittedName>
        <fullName evidence="10">Chaperone protein Caf1M</fullName>
    </submittedName>
</protein>
<dbReference type="PANTHER" id="PTHR30251">
    <property type="entry name" value="PILUS ASSEMBLY CHAPERONE"/>
    <property type="match status" value="1"/>
</dbReference>
<keyword evidence="10" id="KW-0614">Plasmid</keyword>
<evidence type="ECO:0000256" key="5">
    <source>
        <dbReference type="ARBA" id="ARBA00023186"/>
    </source>
</evidence>